<evidence type="ECO:0000313" key="3">
    <source>
        <dbReference type="Proteomes" id="UP001472677"/>
    </source>
</evidence>
<name>A0ABR2A0V7_9ROSI</name>
<proteinExistence type="predicted"/>
<organism evidence="2 3">
    <name type="scientific">Hibiscus sabdariffa</name>
    <name type="common">roselle</name>
    <dbReference type="NCBI Taxonomy" id="183260"/>
    <lineage>
        <taxon>Eukaryota</taxon>
        <taxon>Viridiplantae</taxon>
        <taxon>Streptophyta</taxon>
        <taxon>Embryophyta</taxon>
        <taxon>Tracheophyta</taxon>
        <taxon>Spermatophyta</taxon>
        <taxon>Magnoliopsida</taxon>
        <taxon>eudicotyledons</taxon>
        <taxon>Gunneridae</taxon>
        <taxon>Pentapetalae</taxon>
        <taxon>rosids</taxon>
        <taxon>malvids</taxon>
        <taxon>Malvales</taxon>
        <taxon>Malvaceae</taxon>
        <taxon>Malvoideae</taxon>
        <taxon>Hibiscus</taxon>
    </lineage>
</organism>
<dbReference type="Proteomes" id="UP001472677">
    <property type="component" value="Unassembled WGS sequence"/>
</dbReference>
<dbReference type="PANTHER" id="PTHR31903">
    <property type="entry name" value="F12F1.11-RELATED"/>
    <property type="match status" value="1"/>
</dbReference>
<protein>
    <submittedName>
        <fullName evidence="2">Uncharacterized protein</fullName>
    </submittedName>
</protein>
<comment type="caution">
    <text evidence="2">The sequence shown here is derived from an EMBL/GenBank/DDBJ whole genome shotgun (WGS) entry which is preliminary data.</text>
</comment>
<accession>A0ABR2A0V7</accession>
<dbReference type="EMBL" id="JBBPBM010001192">
    <property type="protein sequence ID" value="KAK8486263.1"/>
    <property type="molecule type" value="Genomic_DNA"/>
</dbReference>
<evidence type="ECO:0000313" key="2">
    <source>
        <dbReference type="EMBL" id="KAK8486263.1"/>
    </source>
</evidence>
<keyword evidence="3" id="KW-1185">Reference proteome</keyword>
<reference evidence="2 3" key="1">
    <citation type="journal article" date="2024" name="G3 (Bethesda)">
        <title>Genome assembly of Hibiscus sabdariffa L. provides insights into metabolisms of medicinal natural products.</title>
        <authorList>
            <person name="Kim T."/>
        </authorList>
    </citation>
    <scope>NUCLEOTIDE SEQUENCE [LARGE SCALE GENOMIC DNA]</scope>
    <source>
        <strain evidence="2">TK-2024</strain>
        <tissue evidence="2">Old leaves</tissue>
    </source>
</reference>
<gene>
    <name evidence="2" type="ORF">V6N12_033981</name>
</gene>
<keyword evidence="1" id="KW-0472">Membrane</keyword>
<sequence>MKLKSIGKVYPSPPPEDYLSIFNLLPAAIFALASVLSLEDRQVLAYMITRSLKTTAGSLMSQGFYSQKKNLPRRRHRPRRRWPQRVAVRPMCHPFSIAIVSNATQVIGSAGTLPLTVRLSIKLLKLLMIM</sequence>
<evidence type="ECO:0000256" key="1">
    <source>
        <dbReference type="SAM" id="Phobius"/>
    </source>
</evidence>
<keyword evidence="1" id="KW-1133">Transmembrane helix</keyword>
<keyword evidence="1" id="KW-0812">Transmembrane</keyword>
<feature type="transmembrane region" description="Helical" evidence="1">
    <location>
        <begin position="20"/>
        <end position="38"/>
    </location>
</feature>
<dbReference type="PANTHER" id="PTHR31903:SF4">
    <property type="entry name" value="OS11G0490300 PROTEIN"/>
    <property type="match status" value="1"/>
</dbReference>